<protein>
    <submittedName>
        <fullName evidence="1">Uncharacterized protein</fullName>
    </submittedName>
</protein>
<accession>V8QVX6</accession>
<comment type="caution">
    <text evidence="1">The sequence shown here is derived from an EMBL/GenBank/DDBJ whole genome shotgun (WGS) entry which is preliminary data.</text>
</comment>
<dbReference type="Proteomes" id="UP000018733">
    <property type="component" value="Unassembled WGS sequence"/>
</dbReference>
<proteinExistence type="predicted"/>
<dbReference type="EMBL" id="AYXT01000009">
    <property type="protein sequence ID" value="ETF03503.1"/>
    <property type="molecule type" value="Genomic_DNA"/>
</dbReference>
<dbReference type="AlphaFoldDB" id="V8QVX6"/>
<sequence length="39" mass="4471">MRWQRAGLITEKRVADAESATICDESDHVIETSVYWSES</sequence>
<keyword evidence="2" id="KW-1185">Reference proteome</keyword>
<gene>
    <name evidence="1" type="ORF">W822_09555</name>
</gene>
<evidence type="ECO:0000313" key="1">
    <source>
        <dbReference type="EMBL" id="ETF03503.1"/>
    </source>
</evidence>
<evidence type="ECO:0000313" key="2">
    <source>
        <dbReference type="Proteomes" id="UP000018733"/>
    </source>
</evidence>
<name>V8QVX6_9BURK</name>
<dbReference type="PATRIC" id="fig|1424334.3.peg.1918"/>
<dbReference type="HOGENOM" id="CLU_3303473_0_0_4"/>
<organism evidence="1 2">
    <name type="scientific">Advenella kashmirensis W13003</name>
    <dbReference type="NCBI Taxonomy" id="1424334"/>
    <lineage>
        <taxon>Bacteria</taxon>
        <taxon>Pseudomonadati</taxon>
        <taxon>Pseudomonadota</taxon>
        <taxon>Betaproteobacteria</taxon>
        <taxon>Burkholderiales</taxon>
        <taxon>Alcaligenaceae</taxon>
    </lineage>
</organism>
<reference evidence="1 2" key="1">
    <citation type="journal article" date="2014" name="Genome Announc.">
        <title>Draft Genome Sequence of Advenella kashmirensis Strain W13003, a Polycyclic Aromatic Hydrocarbon-Degrading Bacterium.</title>
        <authorList>
            <person name="Wang X."/>
            <person name="Jin D."/>
            <person name="Zhou L."/>
            <person name="Wu L."/>
            <person name="An W."/>
            <person name="Zhao L."/>
        </authorList>
    </citation>
    <scope>NUCLEOTIDE SEQUENCE [LARGE SCALE GENOMIC DNA]</scope>
    <source>
        <strain evidence="1 2">W13003</strain>
    </source>
</reference>